<evidence type="ECO:0000256" key="3">
    <source>
        <dbReference type="ARBA" id="ARBA00023210"/>
    </source>
</evidence>
<dbReference type="Pfam" id="PF05209">
    <property type="entry name" value="MinC_N"/>
    <property type="match status" value="1"/>
</dbReference>
<dbReference type="PATRIC" id="fig|765912.4.peg.1960"/>
<feature type="compositionally biased region" description="Basic and acidic residues" evidence="7">
    <location>
        <begin position="128"/>
        <end position="138"/>
    </location>
</feature>
<keyword evidence="11" id="KW-1185">Reference proteome</keyword>
<dbReference type="EMBL" id="CP003051">
    <property type="protein sequence ID" value="AGA90763.1"/>
    <property type="molecule type" value="Genomic_DNA"/>
</dbReference>
<dbReference type="InterPro" id="IPR036145">
    <property type="entry name" value="MinC_C_sf"/>
</dbReference>
<keyword evidence="4 6" id="KW-0131">Cell cycle</keyword>
<evidence type="ECO:0000313" key="11">
    <source>
        <dbReference type="Proteomes" id="UP000010816"/>
    </source>
</evidence>
<dbReference type="InterPro" id="IPR005526">
    <property type="entry name" value="Septum_form_inhib_MinC_C"/>
</dbReference>
<name>L0GVH2_9GAMM</name>
<keyword evidence="3 6" id="KW-0717">Septation</keyword>
<keyword evidence="2 6" id="KW-0132">Cell division</keyword>
<dbReference type="InterPro" id="IPR013033">
    <property type="entry name" value="MinC"/>
</dbReference>
<organism evidence="10 11">
    <name type="scientific">Thioflavicoccus mobilis 8321</name>
    <dbReference type="NCBI Taxonomy" id="765912"/>
    <lineage>
        <taxon>Bacteria</taxon>
        <taxon>Pseudomonadati</taxon>
        <taxon>Pseudomonadota</taxon>
        <taxon>Gammaproteobacteria</taxon>
        <taxon>Chromatiales</taxon>
        <taxon>Chromatiaceae</taxon>
        <taxon>Thioflavicoccus</taxon>
    </lineage>
</organism>
<feature type="region of interest" description="Disordered" evidence="7">
    <location>
        <begin position="105"/>
        <end position="147"/>
    </location>
</feature>
<gene>
    <name evidence="6" type="primary">minC</name>
    <name evidence="10" type="ORF">Thimo_2001</name>
</gene>
<dbReference type="PANTHER" id="PTHR34108:SF1">
    <property type="entry name" value="SEPTUM SITE-DETERMINING PROTEIN MINC"/>
    <property type="match status" value="1"/>
</dbReference>
<feature type="domain" description="Septum formation inhibitor MinC N-terminal" evidence="9">
    <location>
        <begin position="9"/>
        <end position="81"/>
    </location>
</feature>
<evidence type="ECO:0000256" key="4">
    <source>
        <dbReference type="ARBA" id="ARBA00023306"/>
    </source>
</evidence>
<sequence>MVGGIKPAFELKSAGFTLPIIRLLDVNLDAVAAQLAAKVEQAPDFFRNTPVVIDLGGLPEAEGDVEFPMLVGLLRGHGMLPFGVRGGTEQHHKAAQAMELAILGESRVPRDKAPGRSVPAPATRRSPSRSEPEPDHEPVVTAPPPSGTFTLINRPIRSGQRIHALGGDLSIVGAVSSGAELMAEGNIHVYGPLRGRAMAGMNGNVEARIFCQDLQAELVSVAGHYRVSENIPAELSGVAVQIFLDGQALRIEPL</sequence>
<dbReference type="KEGG" id="tmb:Thimo_2001"/>
<dbReference type="GO" id="GO:1901891">
    <property type="term" value="P:regulation of cell septum assembly"/>
    <property type="evidence" value="ECO:0007669"/>
    <property type="project" value="InterPro"/>
</dbReference>
<evidence type="ECO:0000259" key="9">
    <source>
        <dbReference type="Pfam" id="PF05209"/>
    </source>
</evidence>
<evidence type="ECO:0000256" key="5">
    <source>
        <dbReference type="ARBA" id="ARBA00025606"/>
    </source>
</evidence>
<evidence type="ECO:0000313" key="10">
    <source>
        <dbReference type="EMBL" id="AGA90763.1"/>
    </source>
</evidence>
<dbReference type="Gene3D" id="3.30.70.260">
    <property type="match status" value="1"/>
</dbReference>
<dbReference type="GO" id="GO:0051302">
    <property type="term" value="P:regulation of cell division"/>
    <property type="evidence" value="ECO:0007669"/>
    <property type="project" value="InterPro"/>
</dbReference>
<dbReference type="AlphaFoldDB" id="L0GVH2"/>
<dbReference type="Pfam" id="PF03775">
    <property type="entry name" value="MinC_C"/>
    <property type="match status" value="1"/>
</dbReference>
<dbReference type="eggNOG" id="COG0850">
    <property type="taxonomic scope" value="Bacteria"/>
</dbReference>
<protein>
    <recommendedName>
        <fullName evidence="6">Probable septum site-determining protein MinC</fullName>
    </recommendedName>
</protein>
<dbReference type="HOGENOM" id="CLU_067812_0_1_6"/>
<dbReference type="GO" id="GO:0000902">
    <property type="term" value="P:cell morphogenesis"/>
    <property type="evidence" value="ECO:0007669"/>
    <property type="project" value="InterPro"/>
</dbReference>
<dbReference type="GO" id="GO:0000917">
    <property type="term" value="P:division septum assembly"/>
    <property type="evidence" value="ECO:0007669"/>
    <property type="project" value="UniProtKB-KW"/>
</dbReference>
<comment type="similarity">
    <text evidence="1 6">Belongs to the MinC family.</text>
</comment>
<accession>L0GVH2</accession>
<dbReference type="PANTHER" id="PTHR34108">
    <property type="entry name" value="SEPTUM SITE-DETERMINING PROTEIN MINC"/>
    <property type="match status" value="1"/>
</dbReference>
<dbReference type="NCBIfam" id="TIGR01222">
    <property type="entry name" value="minC"/>
    <property type="match status" value="1"/>
</dbReference>
<comment type="function">
    <text evidence="5 6">Cell division inhibitor that blocks the formation of polar Z ring septums. Rapidly oscillates between the poles of the cell to destabilize FtsZ filaments that have formed before they mature into polar Z rings. Prevents FtsZ polymerization.</text>
</comment>
<evidence type="ECO:0000256" key="2">
    <source>
        <dbReference type="ARBA" id="ARBA00022618"/>
    </source>
</evidence>
<dbReference type="InterPro" id="IPR007874">
    <property type="entry name" value="MinC_N"/>
</dbReference>
<dbReference type="HAMAP" id="MF_00267">
    <property type="entry name" value="MinC"/>
    <property type="match status" value="1"/>
</dbReference>
<dbReference type="SUPFAM" id="SSF63848">
    <property type="entry name" value="Cell-division inhibitor MinC, C-terminal domain"/>
    <property type="match status" value="1"/>
</dbReference>
<reference evidence="10 11" key="1">
    <citation type="submission" date="2011-09" db="EMBL/GenBank/DDBJ databases">
        <title>Complete sequence of chromosome of Thioflavicoccus mobilis 8321.</title>
        <authorList>
            <consortium name="US DOE Joint Genome Institute"/>
            <person name="Lucas S."/>
            <person name="Han J."/>
            <person name="Lapidus A."/>
            <person name="Cheng J.-F."/>
            <person name="Goodwin L."/>
            <person name="Pitluck S."/>
            <person name="Peters L."/>
            <person name="Ovchinnikova G."/>
            <person name="Lu M."/>
            <person name="Detter J.C."/>
            <person name="Han C."/>
            <person name="Tapia R."/>
            <person name="Land M."/>
            <person name="Hauser L."/>
            <person name="Kyrpides N."/>
            <person name="Ivanova N."/>
            <person name="Pagani I."/>
            <person name="Vogl K."/>
            <person name="Liu Z."/>
            <person name="Imhoff J."/>
            <person name="Thiel V."/>
            <person name="Frigaard N.-U."/>
            <person name="Bryant D."/>
            <person name="Woyke T."/>
        </authorList>
    </citation>
    <scope>NUCLEOTIDE SEQUENCE [LARGE SCALE GENOMIC DNA]</scope>
    <source>
        <strain evidence="10 11">8321</strain>
    </source>
</reference>
<dbReference type="Gene3D" id="2.160.20.70">
    <property type="match status" value="1"/>
</dbReference>
<comment type="subunit">
    <text evidence="6">Interacts with MinD and FtsZ.</text>
</comment>
<feature type="domain" description="Septum formation inhibitor MinC C-terminal" evidence="8">
    <location>
        <begin position="152"/>
        <end position="252"/>
    </location>
</feature>
<evidence type="ECO:0000259" key="8">
    <source>
        <dbReference type="Pfam" id="PF03775"/>
    </source>
</evidence>
<dbReference type="STRING" id="765912.Thimo_2001"/>
<proteinExistence type="inferred from homology"/>
<evidence type="ECO:0000256" key="6">
    <source>
        <dbReference type="HAMAP-Rule" id="MF_00267"/>
    </source>
</evidence>
<evidence type="ECO:0000256" key="7">
    <source>
        <dbReference type="SAM" id="MobiDB-lite"/>
    </source>
</evidence>
<evidence type="ECO:0000256" key="1">
    <source>
        <dbReference type="ARBA" id="ARBA00006291"/>
    </source>
</evidence>
<dbReference type="InterPro" id="IPR016098">
    <property type="entry name" value="CAP/MinC_C"/>
</dbReference>
<dbReference type="Proteomes" id="UP000010816">
    <property type="component" value="Chromosome"/>
</dbReference>